<evidence type="ECO:0000313" key="3">
    <source>
        <dbReference type="Proteomes" id="UP001341281"/>
    </source>
</evidence>
<protein>
    <recommendedName>
        <fullName evidence="1">F-box domain-containing protein</fullName>
    </recommendedName>
</protein>
<dbReference type="InterPro" id="IPR036047">
    <property type="entry name" value="F-box-like_dom_sf"/>
</dbReference>
<dbReference type="InterPro" id="IPR001810">
    <property type="entry name" value="F-box_dom"/>
</dbReference>
<dbReference type="AlphaFoldDB" id="A0AAQ3SSF9"/>
<dbReference type="Pfam" id="PF12937">
    <property type="entry name" value="F-box-like"/>
    <property type="match status" value="1"/>
</dbReference>
<sequence length="152" mass="16968">MDLAAEVLPEDVLADVLGRLAPRWLAASRCVCRLWRDTVDSRGLLRADLLPRSVAGLFIHHSNTWMTSFLSRPSAGPPRLHLLGHCNGLVLLQDRVVNPATRQWARLPPRPPPPCAAPAYLYTDVYLVYDPAVSPHYELFSVPPRSAQEQEV</sequence>
<dbReference type="PANTHER" id="PTHR34591">
    <property type="entry name" value="OS03G0653100 PROTEIN-RELATED"/>
    <property type="match status" value="1"/>
</dbReference>
<reference evidence="2 3" key="1">
    <citation type="submission" date="2024-02" db="EMBL/GenBank/DDBJ databases">
        <title>High-quality chromosome-scale genome assembly of Pensacola bahiagrass (Paspalum notatum Flugge var. saurae).</title>
        <authorList>
            <person name="Vega J.M."/>
            <person name="Podio M."/>
            <person name="Orjuela J."/>
            <person name="Siena L.A."/>
            <person name="Pessino S.C."/>
            <person name="Combes M.C."/>
            <person name="Mariac C."/>
            <person name="Albertini E."/>
            <person name="Pupilli F."/>
            <person name="Ortiz J.P.A."/>
            <person name="Leblanc O."/>
        </authorList>
    </citation>
    <scope>NUCLEOTIDE SEQUENCE [LARGE SCALE GENOMIC DNA]</scope>
    <source>
        <strain evidence="2">R1</strain>
        <tissue evidence="2">Leaf</tissue>
    </source>
</reference>
<dbReference type="PANTHER" id="PTHR34591:SF13">
    <property type="entry name" value="OS03G0669900 PROTEIN"/>
    <property type="match status" value="1"/>
</dbReference>
<gene>
    <name evidence="2" type="ORF">U9M48_009983</name>
</gene>
<evidence type="ECO:0000259" key="1">
    <source>
        <dbReference type="SMART" id="SM00256"/>
    </source>
</evidence>
<dbReference type="SUPFAM" id="SSF81383">
    <property type="entry name" value="F-box domain"/>
    <property type="match status" value="1"/>
</dbReference>
<proteinExistence type="predicted"/>
<dbReference type="Gene3D" id="1.20.1280.50">
    <property type="match status" value="1"/>
</dbReference>
<feature type="domain" description="F-box" evidence="1">
    <location>
        <begin position="8"/>
        <end position="48"/>
    </location>
</feature>
<dbReference type="SMART" id="SM00256">
    <property type="entry name" value="FBOX"/>
    <property type="match status" value="1"/>
</dbReference>
<name>A0AAQ3SSF9_PASNO</name>
<keyword evidence="3" id="KW-1185">Reference proteome</keyword>
<dbReference type="EMBL" id="CP144746">
    <property type="protein sequence ID" value="WVZ59895.1"/>
    <property type="molecule type" value="Genomic_DNA"/>
</dbReference>
<accession>A0AAQ3SSF9</accession>
<dbReference type="Proteomes" id="UP001341281">
    <property type="component" value="Chromosome 02"/>
</dbReference>
<evidence type="ECO:0000313" key="2">
    <source>
        <dbReference type="EMBL" id="WVZ59895.1"/>
    </source>
</evidence>
<organism evidence="2 3">
    <name type="scientific">Paspalum notatum var. saurae</name>
    <dbReference type="NCBI Taxonomy" id="547442"/>
    <lineage>
        <taxon>Eukaryota</taxon>
        <taxon>Viridiplantae</taxon>
        <taxon>Streptophyta</taxon>
        <taxon>Embryophyta</taxon>
        <taxon>Tracheophyta</taxon>
        <taxon>Spermatophyta</taxon>
        <taxon>Magnoliopsida</taxon>
        <taxon>Liliopsida</taxon>
        <taxon>Poales</taxon>
        <taxon>Poaceae</taxon>
        <taxon>PACMAD clade</taxon>
        <taxon>Panicoideae</taxon>
        <taxon>Andropogonodae</taxon>
        <taxon>Paspaleae</taxon>
        <taxon>Paspalinae</taxon>
        <taxon>Paspalum</taxon>
    </lineage>
</organism>